<organism evidence="10">
    <name type="scientific">Graphocephala atropunctata</name>
    <dbReference type="NCBI Taxonomy" id="36148"/>
    <lineage>
        <taxon>Eukaryota</taxon>
        <taxon>Metazoa</taxon>
        <taxon>Ecdysozoa</taxon>
        <taxon>Arthropoda</taxon>
        <taxon>Hexapoda</taxon>
        <taxon>Insecta</taxon>
        <taxon>Pterygota</taxon>
        <taxon>Neoptera</taxon>
        <taxon>Paraneoptera</taxon>
        <taxon>Hemiptera</taxon>
        <taxon>Auchenorrhyncha</taxon>
        <taxon>Membracoidea</taxon>
        <taxon>Cicadellidae</taxon>
        <taxon>Cicadellinae</taxon>
        <taxon>Cicadellini</taxon>
        <taxon>Graphocephala</taxon>
    </lineage>
</organism>
<dbReference type="PANTHER" id="PTHR21212:SF0">
    <property type="entry name" value="SEIPIN"/>
    <property type="match status" value="1"/>
</dbReference>
<keyword evidence="3 9" id="KW-0812">Transmembrane</keyword>
<sequence>MFLYFPYKMRFVKMVTRRVENCRRKTKEGVELLWDSIFKGGLFGLIIATIVWVSIFLYIVFYYVYMPSLSHTRQVHLQFTACEAEKGVCSFPSAHVQLTKKQQLLMIGQRYKIFLNLEMPESPANIDLGMFMVCARMVDKKGVLVSNSCRSTMLHYRSLFLKFLHTCVHSPFFLLGSKEEKQTVMVELYSDFEEHQGHPVTDIYLEVQSRFIELYSATLHIQAHLSGLRYLMFHWPLLAALLGVSSNLFILAFVFSLSWYHLYMAHEHGRTMFVDFIRKSITSRSFRRRAWGGRDYVEDLGSGTDKQSESSSENDDSKSSQEFFKPGTSDELGYYLDGED</sequence>
<evidence type="ECO:0000256" key="7">
    <source>
        <dbReference type="ARBA" id="ARBA00023136"/>
    </source>
</evidence>
<name>A0A1B6KSS0_9HEMI</name>
<keyword evidence="5 9" id="KW-1133">Transmembrane helix</keyword>
<evidence type="ECO:0000256" key="8">
    <source>
        <dbReference type="SAM" id="MobiDB-lite"/>
    </source>
</evidence>
<keyword evidence="4" id="KW-0256">Endoplasmic reticulum</keyword>
<dbReference type="EMBL" id="GEBQ01025475">
    <property type="protein sequence ID" value="JAT14502.1"/>
    <property type="molecule type" value="Transcribed_RNA"/>
</dbReference>
<evidence type="ECO:0000256" key="4">
    <source>
        <dbReference type="ARBA" id="ARBA00022824"/>
    </source>
</evidence>
<evidence type="ECO:0000256" key="2">
    <source>
        <dbReference type="ARBA" id="ARBA00022064"/>
    </source>
</evidence>
<feature type="region of interest" description="Disordered" evidence="8">
    <location>
        <begin position="299"/>
        <end position="340"/>
    </location>
</feature>
<proteinExistence type="predicted"/>
<dbReference type="GO" id="GO:0006629">
    <property type="term" value="P:lipid metabolic process"/>
    <property type="evidence" value="ECO:0007669"/>
    <property type="project" value="UniProtKB-KW"/>
</dbReference>
<evidence type="ECO:0000256" key="3">
    <source>
        <dbReference type="ARBA" id="ARBA00022692"/>
    </source>
</evidence>
<dbReference type="GO" id="GO:0005789">
    <property type="term" value="C:endoplasmic reticulum membrane"/>
    <property type="evidence" value="ECO:0007669"/>
    <property type="project" value="UniProtKB-SubCell"/>
</dbReference>
<evidence type="ECO:0000256" key="5">
    <source>
        <dbReference type="ARBA" id="ARBA00022989"/>
    </source>
</evidence>
<reference evidence="10" key="1">
    <citation type="submission" date="2015-11" db="EMBL/GenBank/DDBJ databases">
        <title>De novo transcriptome assembly of four potential Pierce s Disease insect vectors from Arizona vineyards.</title>
        <authorList>
            <person name="Tassone E.E."/>
        </authorList>
    </citation>
    <scope>NUCLEOTIDE SEQUENCE</scope>
</reference>
<dbReference type="InterPro" id="IPR009617">
    <property type="entry name" value="Seipin"/>
</dbReference>
<feature type="transmembrane region" description="Helical" evidence="9">
    <location>
        <begin position="235"/>
        <end position="262"/>
    </location>
</feature>
<feature type="transmembrane region" description="Helical" evidence="9">
    <location>
        <begin position="42"/>
        <end position="65"/>
    </location>
</feature>
<keyword evidence="7 9" id="KW-0472">Membrane</keyword>
<evidence type="ECO:0000256" key="9">
    <source>
        <dbReference type="SAM" id="Phobius"/>
    </source>
</evidence>
<protein>
    <recommendedName>
        <fullName evidence="2">Seipin</fullName>
    </recommendedName>
</protein>
<accession>A0A1B6KSS0</accession>
<comment type="subcellular location">
    <subcellularLocation>
        <location evidence="1">Endoplasmic reticulum membrane</location>
        <topology evidence="1">Multi-pass membrane protein</topology>
    </subcellularLocation>
</comment>
<dbReference type="Pfam" id="PF06775">
    <property type="entry name" value="Seipin"/>
    <property type="match status" value="1"/>
</dbReference>
<evidence type="ECO:0000256" key="1">
    <source>
        <dbReference type="ARBA" id="ARBA00004477"/>
    </source>
</evidence>
<dbReference type="GO" id="GO:0140042">
    <property type="term" value="P:lipid droplet formation"/>
    <property type="evidence" value="ECO:0007669"/>
    <property type="project" value="UniProtKB-ARBA"/>
</dbReference>
<evidence type="ECO:0000256" key="6">
    <source>
        <dbReference type="ARBA" id="ARBA00023098"/>
    </source>
</evidence>
<dbReference type="CDD" id="cd23995">
    <property type="entry name" value="Seipin_BSCL2_like"/>
    <property type="match status" value="1"/>
</dbReference>
<dbReference type="AlphaFoldDB" id="A0A1B6KSS0"/>
<keyword evidence="6" id="KW-0443">Lipid metabolism</keyword>
<evidence type="ECO:0000313" key="10">
    <source>
        <dbReference type="EMBL" id="JAT14502.1"/>
    </source>
</evidence>
<gene>
    <name evidence="10" type="ORF">g.16175</name>
</gene>
<dbReference type="PANTHER" id="PTHR21212">
    <property type="entry name" value="BERNARDINELLI-SEIP CONGENITAL LIPODYSTROPHY 2 HOMOLOG BSCL2 PROTEIN"/>
    <property type="match status" value="1"/>
</dbReference>